<dbReference type="Proteomes" id="UP000044071">
    <property type="component" value="Unassembled WGS sequence"/>
</dbReference>
<keyword evidence="2" id="KW-1185">Reference proteome</keyword>
<dbReference type="RefSeq" id="WP_044012360.1">
    <property type="nucleotide sequence ID" value="NZ_CCVW01000004.1"/>
</dbReference>
<reference evidence="1 2" key="1">
    <citation type="submission" date="2014-06" db="EMBL/GenBank/DDBJ databases">
        <authorList>
            <person name="Urmite Genomes Urmite Genomes"/>
        </authorList>
    </citation>
    <scope>NUCLEOTIDE SEQUENCE [LARGE SCALE GENOMIC DNA]</scope>
</reference>
<dbReference type="AlphaFoldDB" id="A0A078L1R5"/>
<name>A0A078L1R5_9GAMM</name>
<organism evidence="1 2">
    <name type="scientific">Legionella massiliensis</name>
    <dbReference type="NCBI Taxonomy" id="1034943"/>
    <lineage>
        <taxon>Bacteria</taxon>
        <taxon>Pseudomonadati</taxon>
        <taxon>Pseudomonadota</taxon>
        <taxon>Gammaproteobacteria</taxon>
        <taxon>Legionellales</taxon>
        <taxon>Legionellaceae</taxon>
        <taxon>Legionella</taxon>
    </lineage>
</organism>
<evidence type="ECO:0000313" key="1">
    <source>
        <dbReference type="EMBL" id="CDZ79192.1"/>
    </source>
</evidence>
<dbReference type="EMBL" id="CCSB01000004">
    <property type="protein sequence ID" value="CDZ79192.1"/>
    <property type="molecule type" value="Genomic_DNA"/>
</dbReference>
<dbReference type="eggNOG" id="ENOG5031898">
    <property type="taxonomic scope" value="Bacteria"/>
</dbReference>
<accession>A0A078L1R5</accession>
<sequence length="523" mass="58775">MYYQDYLQNKALKSTLRGRLNKQRAVENAPITIRDLIVYPDDAQYSFGESNYTSEHESSADSVNRLTDHIKSLATIANLYHQQAYCEATDGSNYQLKAEYANTITRMSLCEFSLYAKKPLSLDEFSQIVENLSGIARNCHDNVHLLLSSFSVLDKHGKLLNVSIYLQGGENAKVDTVSKGTASAIDVDYQHTAKFSQQTEAEISSKVSSFVASPKATADVIPSNSILEIKTKGGAKYTQAIDVCYDHANHHSRRLLQSVFNAEVETTQFIPEQADHLVTANSVDIYESAKICPYALHVDPRPLLAHDPKNVGSRTDMQLRLSETVLAGVKEEKYGSMKLTQVPGRLLVKNPPFGASYTVKILQERKLGGYVDSLKPKVEAFNSKVMEKTVDSLVTTRFIPGGIDDEDFHQLEDTNARTLIGAFQLIKILARQAEPNIFEYFFNTESYVIKNQAKVIIDNAAQMLDEFDDSKKDFLVSSEPWLKDIQFRLSQIDNGFPYYFMYKMKSALSDFNSLIGQEMALEF</sequence>
<proteinExistence type="predicted"/>
<dbReference type="OrthoDB" id="5634552at2"/>
<evidence type="ECO:0000313" key="2">
    <source>
        <dbReference type="Proteomes" id="UP000044071"/>
    </source>
</evidence>
<protein>
    <submittedName>
        <fullName evidence="1">Uncharacterized protein</fullName>
    </submittedName>
</protein>
<gene>
    <name evidence="1" type="ORF">BN59_03510</name>
</gene>